<accession>A0A062IVX7</accession>
<reference evidence="1 2" key="1">
    <citation type="submission" date="2014-04" db="EMBL/GenBank/DDBJ databases">
        <title>Comparative genomics and transcriptomics to identify genetic mechanisms underlying the emergence of carbapenem resistant Acinetobacter baumannii (CRAb).</title>
        <authorList>
            <person name="Harris A.D."/>
            <person name="Johnson K.J."/>
            <person name="George J."/>
            <person name="Nadendla S."/>
            <person name="Daugherty S.C."/>
            <person name="Parankush S."/>
            <person name="Sadzewicz L."/>
            <person name="Tallon L."/>
            <person name="Sengamalay N."/>
            <person name="Hazen T.H."/>
            <person name="Rasko D.A."/>
        </authorList>
    </citation>
    <scope>NUCLEOTIDE SEQUENCE [LARGE SCALE GENOMIC DNA]</scope>
    <source>
        <strain evidence="1 2">21072</strain>
    </source>
</reference>
<organism evidence="1 2">
    <name type="scientific">Acinetobacter baumannii 21072</name>
    <dbReference type="NCBI Taxonomy" id="1310697"/>
    <lineage>
        <taxon>Bacteria</taxon>
        <taxon>Pseudomonadati</taxon>
        <taxon>Pseudomonadota</taxon>
        <taxon>Gammaproteobacteria</taxon>
        <taxon>Moraxellales</taxon>
        <taxon>Moraxellaceae</taxon>
        <taxon>Acinetobacter</taxon>
        <taxon>Acinetobacter calcoaceticus/baumannii complex</taxon>
    </lineage>
</organism>
<evidence type="ECO:0000313" key="1">
    <source>
        <dbReference type="EMBL" id="KCY22677.1"/>
    </source>
</evidence>
<proteinExistence type="predicted"/>
<dbReference type="Proteomes" id="UP000027327">
    <property type="component" value="Unassembled WGS sequence"/>
</dbReference>
<dbReference type="PATRIC" id="fig|1310697.3.peg.303"/>
<comment type="caution">
    <text evidence="1">The sequence shown here is derived from an EMBL/GenBank/DDBJ whole genome shotgun (WGS) entry which is preliminary data.</text>
</comment>
<evidence type="ECO:0000313" key="2">
    <source>
        <dbReference type="Proteomes" id="UP000027327"/>
    </source>
</evidence>
<dbReference type="RefSeq" id="WP_032035678.1">
    <property type="nucleotide sequence ID" value="NZ_JMOD01000003.1"/>
</dbReference>
<dbReference type="Pfam" id="PF05069">
    <property type="entry name" value="Phage_tail_S"/>
    <property type="match status" value="1"/>
</dbReference>
<dbReference type="AlphaFoldDB" id="A0A062IVX7"/>
<sequence length="149" mass="17089">MNNIQDLALYLHPLLDRLSAGERAKLAKNIGRDLRTSQRQHITAQQNPDGSTYTARRTRLRDQKGKIKRKMFSRIKSNTHLKVLSNSESIAIGFIGRVSRIAKVHQYGLRDRATKSAPDTVYPKRELLGFTEKEIHLVESSFIKHINIK</sequence>
<gene>
    <name evidence="1" type="ORF">J596_0325</name>
</gene>
<dbReference type="EMBL" id="JMOD01000003">
    <property type="protein sequence ID" value="KCY22677.1"/>
    <property type="molecule type" value="Genomic_DNA"/>
</dbReference>
<dbReference type="InterPro" id="IPR006522">
    <property type="entry name" value="Phage_virion_morphogenesis"/>
</dbReference>
<dbReference type="NCBIfam" id="TIGR01635">
    <property type="entry name" value="tail_comp_S"/>
    <property type="match status" value="1"/>
</dbReference>
<protein>
    <submittedName>
        <fullName evidence="1">Phage virion morphogenesis protein</fullName>
    </submittedName>
</protein>
<name>A0A062IVX7_ACIBA</name>